<reference evidence="3" key="1">
    <citation type="submission" date="2016-04" db="EMBL/GenBank/DDBJ databases">
        <authorList>
            <person name="Tabuchi Yagui T.R."/>
        </authorList>
    </citation>
    <scope>NUCLEOTIDE SEQUENCE [LARGE SCALE GENOMIC DNA]</scope>
    <source>
        <strain evidence="3">NIES-26</strain>
    </source>
</reference>
<sequence>MALYRLEDFDPNYQDTFEGNDVKGLGVYTEGTNEKIGMVSDVLVDEEGHFRYLVVDLGFWIFGKKVLLPVGRSRIDYNSDRIYAVGLTREQAEDLPEFDERNTLDYDYEERVRGVYRNPSYQTSGLGTSPIIDTPAGLGTSSVVDTPTPLDATLDTSYRTTNTPIYDRDTYNYDREPSLFGLNEQNHQTLRLYEERLIANKQRIKTGEVAIGKHVETETARVAVPIERERVVIERVTPADAGKAVAPGEADFREGEVARVELHEETPDIRKEAVLREEVRVKKVVEHDTVEAQETIRREELDVNAPGLPVEER</sequence>
<protein>
    <submittedName>
        <fullName evidence="3">Photosystem reaction center subunit H</fullName>
    </submittedName>
</protein>
<dbReference type="Gene3D" id="3.90.50.10">
    <property type="entry name" value="Photosynthetic Reaction Center, subunit H, domain 2"/>
    <property type="match status" value="1"/>
</dbReference>
<evidence type="ECO:0000259" key="1">
    <source>
        <dbReference type="Pfam" id="PF05239"/>
    </source>
</evidence>
<dbReference type="GO" id="GO:0019684">
    <property type="term" value="P:photosynthesis, light reaction"/>
    <property type="evidence" value="ECO:0007669"/>
    <property type="project" value="InterPro"/>
</dbReference>
<dbReference type="InterPro" id="IPR011033">
    <property type="entry name" value="PRC_barrel-like_sf"/>
</dbReference>
<proteinExistence type="predicted"/>
<organism evidence="3 4">
    <name type="scientific">Nostoc minutum NIES-26</name>
    <dbReference type="NCBI Taxonomy" id="1844469"/>
    <lineage>
        <taxon>Bacteria</taxon>
        <taxon>Bacillati</taxon>
        <taxon>Cyanobacteriota</taxon>
        <taxon>Cyanophyceae</taxon>
        <taxon>Nostocales</taxon>
        <taxon>Nostocaceae</taxon>
        <taxon>Nostoc</taxon>
    </lineage>
</organism>
<comment type="caution">
    <text evidence="3">The sequence shown here is derived from an EMBL/GenBank/DDBJ whole genome shotgun (WGS) entry which is preliminary data.</text>
</comment>
<name>A0A367RD21_9NOSO</name>
<dbReference type="InterPro" id="IPR027275">
    <property type="entry name" value="PRC-brl_dom"/>
</dbReference>
<dbReference type="PANTHER" id="PTHR38463:SF1">
    <property type="entry name" value="STRESS RESPONSE PROTEIN YSNF"/>
    <property type="match status" value="1"/>
</dbReference>
<dbReference type="SUPFAM" id="SSF50346">
    <property type="entry name" value="PRC-barrel domain"/>
    <property type="match status" value="1"/>
</dbReference>
<dbReference type="Proteomes" id="UP000252107">
    <property type="component" value="Unassembled WGS sequence"/>
</dbReference>
<dbReference type="Pfam" id="PF05239">
    <property type="entry name" value="PRC"/>
    <property type="match status" value="1"/>
</dbReference>
<dbReference type="InterPro" id="IPR052967">
    <property type="entry name" value="Stress_Response_Assoc"/>
</dbReference>
<dbReference type="PANTHER" id="PTHR38463">
    <property type="entry name" value="STRESS RESPONSE PROTEIN YSNF"/>
    <property type="match status" value="1"/>
</dbReference>
<dbReference type="AlphaFoldDB" id="A0A367RD21"/>
<dbReference type="EMBL" id="LXQD01000185">
    <property type="protein sequence ID" value="RCJ33583.1"/>
    <property type="molecule type" value="Genomic_DNA"/>
</dbReference>
<evidence type="ECO:0000313" key="4">
    <source>
        <dbReference type="Proteomes" id="UP000252107"/>
    </source>
</evidence>
<keyword evidence="4" id="KW-1185">Reference proteome</keyword>
<dbReference type="GO" id="GO:0030077">
    <property type="term" value="C:plasma membrane light-harvesting complex"/>
    <property type="evidence" value="ECO:0007669"/>
    <property type="project" value="InterPro"/>
</dbReference>
<dbReference type="NCBIfam" id="TIGR02271">
    <property type="entry name" value="YsnF/AvaK domain"/>
    <property type="match status" value="1"/>
</dbReference>
<dbReference type="Pfam" id="PF09557">
    <property type="entry name" value="DUF2382"/>
    <property type="match status" value="1"/>
</dbReference>
<accession>A0A367RD21</accession>
<evidence type="ECO:0000313" key="3">
    <source>
        <dbReference type="EMBL" id="RCJ33583.1"/>
    </source>
</evidence>
<dbReference type="InterPro" id="IPR019060">
    <property type="entry name" value="DUF2382"/>
</dbReference>
<gene>
    <name evidence="3" type="ORF">A6770_18180</name>
</gene>
<evidence type="ECO:0000259" key="2">
    <source>
        <dbReference type="Pfam" id="PF09557"/>
    </source>
</evidence>
<feature type="domain" description="PRC-barrel" evidence="1">
    <location>
        <begin position="15"/>
        <end position="84"/>
    </location>
</feature>
<dbReference type="InterPro" id="IPR014747">
    <property type="entry name" value="Bac_photo_RC_H_C"/>
</dbReference>
<feature type="domain" description="DUF2382" evidence="2">
    <location>
        <begin position="190"/>
        <end position="303"/>
    </location>
</feature>